<dbReference type="EMBL" id="JXJN01017910">
    <property type="status" value="NOT_ANNOTATED_CDS"/>
    <property type="molecule type" value="Genomic_DNA"/>
</dbReference>
<dbReference type="EnsemblMetazoa" id="GPPI036397-RA">
    <property type="protein sequence ID" value="GPPI036397-PA"/>
    <property type="gene ID" value="GPPI036397"/>
</dbReference>
<name>A0A1B0BPG0_9MUSC</name>
<protein>
    <submittedName>
        <fullName evidence="2">Uncharacterized protein</fullName>
    </submittedName>
</protein>
<keyword evidence="1" id="KW-0812">Transmembrane</keyword>
<accession>A0A1B0BPG0</accession>
<keyword evidence="3" id="KW-1185">Reference proteome</keyword>
<evidence type="ECO:0000313" key="2">
    <source>
        <dbReference type="EnsemblMetazoa" id="GPPI036397-PA"/>
    </source>
</evidence>
<reference evidence="3" key="1">
    <citation type="submission" date="2015-01" db="EMBL/GenBank/DDBJ databases">
        <authorList>
            <person name="Aksoy S."/>
            <person name="Warren W."/>
            <person name="Wilson R.K."/>
        </authorList>
    </citation>
    <scope>NUCLEOTIDE SEQUENCE [LARGE SCALE GENOMIC DNA]</scope>
    <source>
        <strain evidence="3">IAEA</strain>
    </source>
</reference>
<feature type="transmembrane region" description="Helical" evidence="1">
    <location>
        <begin position="57"/>
        <end position="75"/>
    </location>
</feature>
<dbReference type="Proteomes" id="UP000092460">
    <property type="component" value="Unassembled WGS sequence"/>
</dbReference>
<proteinExistence type="predicted"/>
<dbReference type="AlphaFoldDB" id="A0A1B0BPG0"/>
<sequence>MTSSVINSDVYDDISCGCFDDNVDNDDDKVQLFYGSGRVIIYTTRLNPFKYHVEQSLVQYTITYSLTIFQIMVRIQEYRNKKKG</sequence>
<evidence type="ECO:0000313" key="3">
    <source>
        <dbReference type="Proteomes" id="UP000092460"/>
    </source>
</evidence>
<organism evidence="2 3">
    <name type="scientific">Glossina palpalis gambiensis</name>
    <dbReference type="NCBI Taxonomy" id="67801"/>
    <lineage>
        <taxon>Eukaryota</taxon>
        <taxon>Metazoa</taxon>
        <taxon>Ecdysozoa</taxon>
        <taxon>Arthropoda</taxon>
        <taxon>Hexapoda</taxon>
        <taxon>Insecta</taxon>
        <taxon>Pterygota</taxon>
        <taxon>Neoptera</taxon>
        <taxon>Endopterygota</taxon>
        <taxon>Diptera</taxon>
        <taxon>Brachycera</taxon>
        <taxon>Muscomorpha</taxon>
        <taxon>Hippoboscoidea</taxon>
        <taxon>Glossinidae</taxon>
        <taxon>Glossina</taxon>
    </lineage>
</organism>
<evidence type="ECO:0000256" key="1">
    <source>
        <dbReference type="SAM" id="Phobius"/>
    </source>
</evidence>
<reference evidence="2" key="2">
    <citation type="submission" date="2020-05" db="UniProtKB">
        <authorList>
            <consortium name="EnsemblMetazoa"/>
        </authorList>
    </citation>
    <scope>IDENTIFICATION</scope>
    <source>
        <strain evidence="2">IAEA</strain>
    </source>
</reference>
<keyword evidence="1" id="KW-1133">Transmembrane helix</keyword>
<dbReference type="VEuPathDB" id="VectorBase:GPPI036397"/>
<keyword evidence="1" id="KW-0472">Membrane</keyword>